<proteinExistence type="predicted"/>
<keyword evidence="1" id="KW-0812">Transmembrane</keyword>
<evidence type="ECO:0008006" key="4">
    <source>
        <dbReference type="Google" id="ProtNLM"/>
    </source>
</evidence>
<evidence type="ECO:0000256" key="1">
    <source>
        <dbReference type="SAM" id="Phobius"/>
    </source>
</evidence>
<dbReference type="RefSeq" id="WP_185165636.1">
    <property type="nucleotide sequence ID" value="NZ_JACKWY010000018.1"/>
</dbReference>
<dbReference type="Proteomes" id="UP000585258">
    <property type="component" value="Unassembled WGS sequence"/>
</dbReference>
<sequence length="225" mass="25512">MKNKITAFIISLIITVVSFLFIVYIEQKIFNPSGTGMVYVVKLDTLVKNYVINEENFDELFTQEERRNEQIVEKYIEKKEDAYGAILNMDMYKNEILSMNKIAYVDDELNEMFDKRELSIKASDVASVVGGVLREGDKVDLIVTVKQGDKINTERKLEDLYISSVYDANGKKISRKEKEMQALGITFTASSSKVKAIQNAISLGSWKLVKVVDDSDTPLNIPKEG</sequence>
<protein>
    <recommendedName>
        <fullName evidence="4">Flp pilus assembly protein CpaB</fullName>
    </recommendedName>
</protein>
<gene>
    <name evidence="2" type="ORF">H7E68_18325</name>
</gene>
<comment type="caution">
    <text evidence="2">The sequence shown here is derived from an EMBL/GenBank/DDBJ whole genome shotgun (WGS) entry which is preliminary data.</text>
</comment>
<keyword evidence="1" id="KW-1133">Transmembrane helix</keyword>
<dbReference type="EMBL" id="JACKWY010000018">
    <property type="protein sequence ID" value="MBB6716644.1"/>
    <property type="molecule type" value="Genomic_DNA"/>
</dbReference>
<dbReference type="AlphaFoldDB" id="A0A7X0SFM4"/>
<evidence type="ECO:0000313" key="3">
    <source>
        <dbReference type="Proteomes" id="UP000585258"/>
    </source>
</evidence>
<feature type="transmembrane region" description="Helical" evidence="1">
    <location>
        <begin position="7"/>
        <end position="25"/>
    </location>
</feature>
<accession>A0A7X0SFM4</accession>
<keyword evidence="1" id="KW-0472">Membrane</keyword>
<name>A0A7X0SFM4_9CLOT</name>
<reference evidence="2 3" key="1">
    <citation type="submission" date="2020-08" db="EMBL/GenBank/DDBJ databases">
        <title>Clostridia isolated from Swiss meat.</title>
        <authorList>
            <person name="Wambui J."/>
            <person name="Stevens M.J.A."/>
            <person name="Stephan R."/>
        </authorList>
    </citation>
    <scope>NUCLEOTIDE SEQUENCE [LARGE SCALE GENOMIC DNA]</scope>
    <source>
        <strain evidence="2 3">CM001</strain>
    </source>
</reference>
<organism evidence="2 3">
    <name type="scientific">Clostridium gasigenes</name>
    <dbReference type="NCBI Taxonomy" id="94869"/>
    <lineage>
        <taxon>Bacteria</taxon>
        <taxon>Bacillati</taxon>
        <taxon>Bacillota</taxon>
        <taxon>Clostridia</taxon>
        <taxon>Eubacteriales</taxon>
        <taxon>Clostridiaceae</taxon>
        <taxon>Clostridium</taxon>
    </lineage>
</organism>
<evidence type="ECO:0000313" key="2">
    <source>
        <dbReference type="EMBL" id="MBB6716644.1"/>
    </source>
</evidence>